<organism evidence="9 10">
    <name type="scientific">Pedobacter endophyticus</name>
    <dbReference type="NCBI Taxonomy" id="2789740"/>
    <lineage>
        <taxon>Bacteria</taxon>
        <taxon>Pseudomonadati</taxon>
        <taxon>Bacteroidota</taxon>
        <taxon>Sphingobacteriia</taxon>
        <taxon>Sphingobacteriales</taxon>
        <taxon>Sphingobacteriaceae</taxon>
        <taxon>Pedobacter</taxon>
    </lineage>
</organism>
<name>A0A7S9L0V6_9SPHI</name>
<dbReference type="PANTHER" id="PTHR34582:SF6">
    <property type="entry name" value="UPF0702 TRANSMEMBRANE PROTEIN YCAP"/>
    <property type="match status" value="1"/>
</dbReference>
<dbReference type="EMBL" id="CP064939">
    <property type="protein sequence ID" value="QPH40426.1"/>
    <property type="molecule type" value="Genomic_DNA"/>
</dbReference>
<evidence type="ECO:0000256" key="6">
    <source>
        <dbReference type="ARBA" id="ARBA00023136"/>
    </source>
</evidence>
<gene>
    <name evidence="9" type="ORF">IZT61_03855</name>
</gene>
<protein>
    <submittedName>
        <fullName evidence="9">DUF421 domain-containing protein</fullName>
    </submittedName>
</protein>
<evidence type="ECO:0000313" key="9">
    <source>
        <dbReference type="EMBL" id="QPH40426.1"/>
    </source>
</evidence>
<keyword evidence="5 7" id="KW-1133">Transmembrane helix</keyword>
<dbReference type="InterPro" id="IPR023090">
    <property type="entry name" value="UPF0702_alpha/beta_dom_sf"/>
</dbReference>
<evidence type="ECO:0000256" key="3">
    <source>
        <dbReference type="ARBA" id="ARBA00022475"/>
    </source>
</evidence>
<evidence type="ECO:0000313" key="10">
    <source>
        <dbReference type="Proteomes" id="UP000594759"/>
    </source>
</evidence>
<feature type="transmembrane region" description="Helical" evidence="7">
    <location>
        <begin position="46"/>
        <end position="64"/>
    </location>
</feature>
<reference evidence="9 10" key="1">
    <citation type="submission" date="2020-11" db="EMBL/GenBank/DDBJ databases">
        <title>Pedobacter endophytica, an endophytic bacteria isolated form Carex pumila.</title>
        <authorList>
            <person name="Peng Y."/>
            <person name="Jiang L."/>
            <person name="Lee J."/>
        </authorList>
    </citation>
    <scope>NUCLEOTIDE SEQUENCE [LARGE SCALE GENOMIC DNA]</scope>
    <source>
        <strain evidence="9 10">JBR3-12</strain>
    </source>
</reference>
<evidence type="ECO:0000259" key="8">
    <source>
        <dbReference type="Pfam" id="PF04239"/>
    </source>
</evidence>
<dbReference type="KEGG" id="pex:IZT61_03855"/>
<feature type="domain" description="YetF C-terminal" evidence="8">
    <location>
        <begin position="97"/>
        <end position="159"/>
    </location>
</feature>
<dbReference type="AlphaFoldDB" id="A0A7S9L0V6"/>
<sequence length="162" mass="18102">METVAELIGHGKDLSSLQMCVRALIVFLLAYVLIRISGRRSFALRSPLDNIIVILLGAILSRGVVGASPFLPIIVSSLLIVILHRLLAWLTSAHPLFGRLISGRRILLYSNGKFLNEALKKGLIGRDEIIEQVRNTLHTDELTKIDRIYMERNGRISILIHS</sequence>
<dbReference type="Gene3D" id="3.30.240.20">
    <property type="entry name" value="bsu07140 like domains"/>
    <property type="match status" value="1"/>
</dbReference>
<keyword evidence="10" id="KW-1185">Reference proteome</keyword>
<evidence type="ECO:0000256" key="2">
    <source>
        <dbReference type="ARBA" id="ARBA00006448"/>
    </source>
</evidence>
<dbReference type="Pfam" id="PF04239">
    <property type="entry name" value="DUF421"/>
    <property type="match status" value="1"/>
</dbReference>
<feature type="transmembrane region" description="Helical" evidence="7">
    <location>
        <begin position="70"/>
        <end position="90"/>
    </location>
</feature>
<keyword evidence="4 7" id="KW-0812">Transmembrane</keyword>
<comment type="similarity">
    <text evidence="2">Belongs to the UPF0702 family.</text>
</comment>
<evidence type="ECO:0000256" key="5">
    <source>
        <dbReference type="ARBA" id="ARBA00022989"/>
    </source>
</evidence>
<dbReference type="Proteomes" id="UP000594759">
    <property type="component" value="Chromosome"/>
</dbReference>
<proteinExistence type="inferred from homology"/>
<evidence type="ECO:0000256" key="4">
    <source>
        <dbReference type="ARBA" id="ARBA00022692"/>
    </source>
</evidence>
<feature type="transmembrane region" description="Helical" evidence="7">
    <location>
        <begin position="16"/>
        <end position="34"/>
    </location>
</feature>
<dbReference type="PANTHER" id="PTHR34582">
    <property type="entry name" value="UPF0702 TRANSMEMBRANE PROTEIN YCAP"/>
    <property type="match status" value="1"/>
</dbReference>
<dbReference type="InterPro" id="IPR007353">
    <property type="entry name" value="DUF421"/>
</dbReference>
<comment type="subcellular location">
    <subcellularLocation>
        <location evidence="1">Cell membrane</location>
        <topology evidence="1">Multi-pass membrane protein</topology>
    </subcellularLocation>
</comment>
<evidence type="ECO:0000256" key="1">
    <source>
        <dbReference type="ARBA" id="ARBA00004651"/>
    </source>
</evidence>
<dbReference type="GO" id="GO:0005886">
    <property type="term" value="C:plasma membrane"/>
    <property type="evidence" value="ECO:0007669"/>
    <property type="project" value="UniProtKB-SubCell"/>
</dbReference>
<accession>A0A7S9L0V6</accession>
<dbReference type="RefSeq" id="WP_196099880.1">
    <property type="nucleotide sequence ID" value="NZ_CP064939.1"/>
</dbReference>
<keyword evidence="3" id="KW-1003">Cell membrane</keyword>
<evidence type="ECO:0000256" key="7">
    <source>
        <dbReference type="SAM" id="Phobius"/>
    </source>
</evidence>
<keyword evidence="6 7" id="KW-0472">Membrane</keyword>